<evidence type="ECO:0000313" key="2">
    <source>
        <dbReference type="Ensembl" id="ENSXMAP00000014186.2"/>
    </source>
</evidence>
<dbReference type="InterPro" id="IPR016054">
    <property type="entry name" value="LY6_UPA_recep-like"/>
</dbReference>
<accession>M4AI92</accession>
<protein>
    <recommendedName>
        <fullName evidence="1">UPAR/Ly6 domain-containing protein</fullName>
    </recommendedName>
</protein>
<evidence type="ECO:0000313" key="3">
    <source>
        <dbReference type="Proteomes" id="UP000002852"/>
    </source>
</evidence>
<reference evidence="2" key="3">
    <citation type="submission" date="2025-08" db="UniProtKB">
        <authorList>
            <consortium name="Ensembl"/>
        </authorList>
    </citation>
    <scope>IDENTIFICATION</scope>
    <source>
        <strain evidence="2">JP 163 A</strain>
    </source>
</reference>
<name>M4AI92_XIPMA</name>
<reference evidence="3" key="1">
    <citation type="submission" date="2012-01" db="EMBL/GenBank/DDBJ databases">
        <authorList>
            <person name="Walter R."/>
            <person name="Schartl M."/>
            <person name="Warren W."/>
        </authorList>
    </citation>
    <scope>NUCLEOTIDE SEQUENCE [LARGE SCALE GENOMIC DNA]</scope>
    <source>
        <strain evidence="3">JP 163 A</strain>
    </source>
</reference>
<feature type="domain" description="UPAR/Ly6" evidence="1">
    <location>
        <begin position="8"/>
        <end position="86"/>
    </location>
</feature>
<reference evidence="3" key="2">
    <citation type="journal article" date="2013" name="Nat. Genet.">
        <title>The genome of the platyfish, Xiphophorus maculatus, provides insights into evolutionary adaptation and several complex traits.</title>
        <authorList>
            <person name="Schartl M."/>
            <person name="Walter R.B."/>
            <person name="Shen Y."/>
            <person name="Garcia T."/>
            <person name="Catchen J."/>
            <person name="Amores A."/>
            <person name="Braasch I."/>
            <person name="Chalopin D."/>
            <person name="Volff J.N."/>
            <person name="Lesch K.P."/>
            <person name="Bisazza A."/>
            <person name="Minx P."/>
            <person name="Hillier L."/>
            <person name="Wilson R.K."/>
            <person name="Fuerstenberg S."/>
            <person name="Boore J."/>
            <person name="Searle S."/>
            <person name="Postlethwait J.H."/>
            <person name="Warren W.C."/>
        </authorList>
    </citation>
    <scope>NUCLEOTIDE SEQUENCE [LARGE SCALE GENOMIC DNA]</scope>
    <source>
        <strain evidence="3">JP 163 A</strain>
    </source>
</reference>
<organism evidence="2 3">
    <name type="scientific">Xiphophorus maculatus</name>
    <name type="common">Southern platyfish</name>
    <name type="synonym">Platypoecilus maculatus</name>
    <dbReference type="NCBI Taxonomy" id="8083"/>
    <lineage>
        <taxon>Eukaryota</taxon>
        <taxon>Metazoa</taxon>
        <taxon>Chordata</taxon>
        <taxon>Craniata</taxon>
        <taxon>Vertebrata</taxon>
        <taxon>Euteleostomi</taxon>
        <taxon>Actinopterygii</taxon>
        <taxon>Neopterygii</taxon>
        <taxon>Teleostei</taxon>
        <taxon>Neoteleostei</taxon>
        <taxon>Acanthomorphata</taxon>
        <taxon>Ovalentaria</taxon>
        <taxon>Atherinomorphae</taxon>
        <taxon>Cyprinodontiformes</taxon>
        <taxon>Poeciliidae</taxon>
        <taxon>Poeciliinae</taxon>
        <taxon>Xiphophorus</taxon>
    </lineage>
</organism>
<dbReference type="GeneTree" id="ENSGT00910000144740"/>
<dbReference type="HOGENOM" id="CLU_148120_0_0_1"/>
<dbReference type="InParanoid" id="M4AI92"/>
<evidence type="ECO:0000259" key="1">
    <source>
        <dbReference type="Pfam" id="PF00021"/>
    </source>
</evidence>
<sequence length="101" mass="10305">MHTANILYKCSVSLLGGCATGKEEVTCATGESCTFSEAKFNATGSLSLHTRGCVNSHLCELTLTGSLLGAPFTSTYKCCVTDLCNGATSVQLSAALCALSG</sequence>
<dbReference type="AlphaFoldDB" id="M4AI92"/>
<keyword evidence="3" id="KW-1185">Reference proteome</keyword>
<proteinExistence type="predicted"/>
<dbReference type="Ensembl" id="ENSXMAT00000014205.2">
    <property type="protein sequence ID" value="ENSXMAP00000014186.2"/>
    <property type="gene ID" value="ENSXMAG00000014167.2"/>
</dbReference>
<dbReference type="SUPFAM" id="SSF57302">
    <property type="entry name" value="Snake toxin-like"/>
    <property type="match status" value="1"/>
</dbReference>
<dbReference type="Proteomes" id="UP000002852">
    <property type="component" value="Unassembled WGS sequence"/>
</dbReference>
<dbReference type="InterPro" id="IPR045860">
    <property type="entry name" value="Snake_toxin-like_sf"/>
</dbReference>
<dbReference type="Gene3D" id="2.10.60.10">
    <property type="entry name" value="CD59"/>
    <property type="match status" value="1"/>
</dbReference>
<reference evidence="2" key="4">
    <citation type="submission" date="2025-09" db="UniProtKB">
        <authorList>
            <consortium name="Ensembl"/>
        </authorList>
    </citation>
    <scope>IDENTIFICATION</scope>
    <source>
        <strain evidence="2">JP 163 A</strain>
    </source>
</reference>
<dbReference type="Pfam" id="PF00021">
    <property type="entry name" value="UPAR_LY6"/>
    <property type="match status" value="1"/>
</dbReference>